<keyword evidence="14" id="KW-1185">Reference proteome</keyword>
<proteinExistence type="predicted"/>
<evidence type="ECO:0000256" key="7">
    <source>
        <dbReference type="ARBA" id="ARBA00023268"/>
    </source>
</evidence>
<feature type="active site" description="Proton donor; for dehydratase activity" evidence="9">
    <location>
        <position position="1066"/>
    </location>
</feature>
<dbReference type="Pfam" id="PF16197">
    <property type="entry name" value="KAsynt_C_assoc"/>
    <property type="match status" value="1"/>
</dbReference>
<dbReference type="InterPro" id="IPR013149">
    <property type="entry name" value="ADH-like_C"/>
</dbReference>
<evidence type="ECO:0000313" key="14">
    <source>
        <dbReference type="Proteomes" id="UP001500897"/>
    </source>
</evidence>
<dbReference type="InterPro" id="IPR020843">
    <property type="entry name" value="ER"/>
</dbReference>
<evidence type="ECO:0000256" key="3">
    <source>
        <dbReference type="ARBA" id="ARBA00022553"/>
    </source>
</evidence>
<evidence type="ECO:0000313" key="13">
    <source>
        <dbReference type="EMBL" id="GAA2123574.1"/>
    </source>
</evidence>
<comment type="caution">
    <text evidence="13">The sequence shown here is derived from an EMBL/GenBank/DDBJ whole genome shotgun (WGS) entry which is preliminary data.</text>
</comment>
<dbReference type="SUPFAM" id="SSF53901">
    <property type="entry name" value="Thiolase-like"/>
    <property type="match status" value="1"/>
</dbReference>
<dbReference type="Gene3D" id="3.40.50.720">
    <property type="entry name" value="NAD(P)-binding Rossmann-like Domain"/>
    <property type="match status" value="3"/>
</dbReference>
<evidence type="ECO:0000256" key="6">
    <source>
        <dbReference type="ARBA" id="ARBA00023194"/>
    </source>
</evidence>
<dbReference type="Gene3D" id="3.90.180.10">
    <property type="entry name" value="Medium-chain alcohol dehydrogenases, catalytic domain"/>
    <property type="match status" value="1"/>
</dbReference>
<dbReference type="InterPro" id="IPR057326">
    <property type="entry name" value="KR_dom"/>
</dbReference>
<dbReference type="Pfam" id="PF00698">
    <property type="entry name" value="Acyl_transf_1"/>
    <property type="match status" value="1"/>
</dbReference>
<dbReference type="PROSITE" id="PS52004">
    <property type="entry name" value="KS3_2"/>
    <property type="match status" value="1"/>
</dbReference>
<keyword evidence="5" id="KW-0521">NADP</keyword>
<dbReference type="InterPro" id="IPR011032">
    <property type="entry name" value="GroES-like_sf"/>
</dbReference>
<dbReference type="InterPro" id="IPR013154">
    <property type="entry name" value="ADH-like_N"/>
</dbReference>
<dbReference type="InterPro" id="IPR016035">
    <property type="entry name" value="Acyl_Trfase/lysoPLipase"/>
</dbReference>
<evidence type="ECO:0000256" key="9">
    <source>
        <dbReference type="PROSITE-ProRule" id="PRU01363"/>
    </source>
</evidence>
<dbReference type="SMART" id="SM01294">
    <property type="entry name" value="PKS_PP_betabranch"/>
    <property type="match status" value="1"/>
</dbReference>
<dbReference type="Pfam" id="PF00550">
    <property type="entry name" value="PP-binding"/>
    <property type="match status" value="1"/>
</dbReference>
<dbReference type="PANTHER" id="PTHR43775">
    <property type="entry name" value="FATTY ACID SYNTHASE"/>
    <property type="match status" value="1"/>
</dbReference>
<dbReference type="PROSITE" id="PS52019">
    <property type="entry name" value="PKS_MFAS_DH"/>
    <property type="match status" value="1"/>
</dbReference>
<dbReference type="InterPro" id="IPR036736">
    <property type="entry name" value="ACP-like_sf"/>
</dbReference>
<dbReference type="InterPro" id="IPR020841">
    <property type="entry name" value="PKS_Beta-ketoAc_synthase_dom"/>
</dbReference>
<dbReference type="Gene3D" id="1.10.1200.10">
    <property type="entry name" value="ACP-like"/>
    <property type="match status" value="1"/>
</dbReference>
<dbReference type="SMART" id="SM00825">
    <property type="entry name" value="PKS_KS"/>
    <property type="match status" value="1"/>
</dbReference>
<dbReference type="SMART" id="SM00826">
    <property type="entry name" value="PKS_DH"/>
    <property type="match status" value="1"/>
</dbReference>
<dbReference type="InterPro" id="IPR016039">
    <property type="entry name" value="Thiolase-like"/>
</dbReference>
<dbReference type="SUPFAM" id="SSF51735">
    <property type="entry name" value="NAD(P)-binding Rossmann-fold domains"/>
    <property type="match status" value="3"/>
</dbReference>
<evidence type="ECO:0000256" key="4">
    <source>
        <dbReference type="ARBA" id="ARBA00022679"/>
    </source>
</evidence>
<dbReference type="InterPro" id="IPR020806">
    <property type="entry name" value="PKS_PP-bd"/>
</dbReference>
<dbReference type="InterPro" id="IPR042104">
    <property type="entry name" value="PKS_dehydratase_sf"/>
</dbReference>
<dbReference type="Pfam" id="PF02801">
    <property type="entry name" value="Ketoacyl-synt_C"/>
    <property type="match status" value="1"/>
</dbReference>
<feature type="region of interest" description="N-terminal hotdog fold" evidence="9">
    <location>
        <begin position="870"/>
        <end position="994"/>
    </location>
</feature>
<dbReference type="SUPFAM" id="SSF55048">
    <property type="entry name" value="Probable ACP-binding domain of malonyl-CoA ACP transacylase"/>
    <property type="match status" value="1"/>
</dbReference>
<dbReference type="Gene3D" id="3.10.129.110">
    <property type="entry name" value="Polyketide synthase dehydratase"/>
    <property type="match status" value="1"/>
</dbReference>
<dbReference type="Pfam" id="PF08659">
    <property type="entry name" value="KR"/>
    <property type="match status" value="1"/>
</dbReference>
<keyword evidence="4" id="KW-0808">Transferase</keyword>
<protein>
    <submittedName>
        <fullName evidence="13">Type I polyketide synthase</fullName>
    </submittedName>
</protein>
<evidence type="ECO:0000259" key="11">
    <source>
        <dbReference type="PROSITE" id="PS52004"/>
    </source>
</evidence>
<dbReference type="InterPro" id="IPR014030">
    <property type="entry name" value="Ketoacyl_synth_N"/>
</dbReference>
<dbReference type="InterPro" id="IPR049551">
    <property type="entry name" value="PKS_DH_C"/>
</dbReference>
<organism evidence="13 14">
    <name type="scientific">Kitasatospora saccharophila</name>
    <dbReference type="NCBI Taxonomy" id="407973"/>
    <lineage>
        <taxon>Bacteria</taxon>
        <taxon>Bacillati</taxon>
        <taxon>Actinomycetota</taxon>
        <taxon>Actinomycetes</taxon>
        <taxon>Kitasatosporales</taxon>
        <taxon>Streptomycetaceae</taxon>
        <taxon>Kitasatospora</taxon>
    </lineage>
</organism>
<dbReference type="Pfam" id="PF00109">
    <property type="entry name" value="ketoacyl-synt"/>
    <property type="match status" value="1"/>
</dbReference>
<evidence type="ECO:0000256" key="1">
    <source>
        <dbReference type="ARBA" id="ARBA00004792"/>
    </source>
</evidence>
<dbReference type="SMART" id="SM00822">
    <property type="entry name" value="PKS_KR"/>
    <property type="match status" value="1"/>
</dbReference>
<dbReference type="SMART" id="SM00823">
    <property type="entry name" value="PKS_PP"/>
    <property type="match status" value="1"/>
</dbReference>
<dbReference type="InterPro" id="IPR001227">
    <property type="entry name" value="Ac_transferase_dom_sf"/>
</dbReference>
<dbReference type="InterPro" id="IPR020807">
    <property type="entry name" value="PKS_DH"/>
</dbReference>
<dbReference type="Gene3D" id="3.40.47.10">
    <property type="match status" value="1"/>
</dbReference>
<dbReference type="InterPro" id="IPR036291">
    <property type="entry name" value="NAD(P)-bd_dom_sf"/>
</dbReference>
<dbReference type="InterPro" id="IPR016036">
    <property type="entry name" value="Malonyl_transacylase_ACP-bd"/>
</dbReference>
<dbReference type="PROSITE" id="PS00012">
    <property type="entry name" value="PHOSPHOPANTETHEINE"/>
    <property type="match status" value="1"/>
</dbReference>
<dbReference type="Gene3D" id="3.40.366.10">
    <property type="entry name" value="Malonyl-Coenzyme A Acyl Carrier Protein, domain 2"/>
    <property type="match status" value="1"/>
</dbReference>
<dbReference type="Pfam" id="PF21089">
    <property type="entry name" value="PKS_DH_N"/>
    <property type="match status" value="1"/>
</dbReference>
<evidence type="ECO:0000256" key="8">
    <source>
        <dbReference type="ARBA" id="ARBA00023315"/>
    </source>
</evidence>
<dbReference type="Pfam" id="PF00107">
    <property type="entry name" value="ADH_zinc_N"/>
    <property type="match status" value="1"/>
</dbReference>
<dbReference type="Gene3D" id="3.30.70.3290">
    <property type="match status" value="1"/>
</dbReference>
<keyword evidence="8" id="KW-0012">Acyltransferase</keyword>
<sequence length="2015" mass="209901">MPLSQLWPVGGKLEDVRTDLVAIVGMAARFPRAADLPEFWELLISGGDAVGPVPPDRWNPADVVDPTREIQAVGGFLDGVDRFDAEFFGISPREAEVLDPQQRLMLETVWRTLEDAGRPAADLRGTRTGVYMGALWHDHELLRKDRGAGATQHSIVGNSLDILSARVSYVLGLTGPSLTVESSCSSSLVALHQACQALRHGEVEAALVGGSNLMLTPEVTVGLTHFGGLSPTGRCHAFGAGADGFVRGEGVAAVYLKRLDRALRDGDRVRAVVVASAVNNDGGGDSLVTPNPAAQCDLLERVYGGGAVPPDALAYVEAHGTGTVRGDGAEASALGRVLGRARTAGPLHIGSVKTNIGHLEPAAGLAGLIKSVLSLEHGVVPASLHAEELNPDIDFAGLNLAVAREPLALAPGSHIGVNSFGWGGTNAHVVVTAAPDREPTPGEAGDEDGAAPFLLPLSGHTAAALERREADLRERLAAGAPARGLARTLAWRRDHFAERRALIGPELVEAAAGRAREVGRVAFVFPGQGAQWTGMGAGLYGHDAAFTAAMDGCAEALSRHVDWDVRDLVTGAADTSTVERVQPALWAMSVSLAAAWTAAGVRPDLVIGHSQGEIAAATVAGSLSLADGALVVSRRSELLRQVAGFGRMLAVDLGPEEALAALEGFEGLVELAVHNGPRSCVLSGDGESVLLLKEILEADGVFCRLVDVDYGSHSPQIDALAPTIEAALEPVRPRPARIPMLSTVDLADLAGTEVGARYWAENLRRRVRFAEAVERLLDEGVTHLVEISPHPGLGAALRQAGEARPEPPAVLGTLRRGEGAHRDLLGAFGRAYVSGLDVRGPRPADGEPVAVPPYPFQGTRHWVRPARGGAPAAGRLALALAPSTARGVWEGGTALGLDAHPWLADHRVHDAVVLPAGGYLALFQHALADRAHGPLVLRDVRLPSALALGAEPVRLAVTWRPGAGSAGLLAAASAHEGGWTGHCRARASWGGPVEFRPFPAHLLDAQESDAEEFYRRCAERGLGYGPAFRPVVRAHVADGQALVELVRPAGARSGELAQALHPVLWDGVLQAALAAGEGPCVPVALASAVLDAPGAERLWVHARRRGELFDLDVFDAGRNPVGRLDGLELTALPAGRRDADDPAGDVYRTEFEPSARPDLPAPAGTVVCARTDLLPGAAGLDALAGAGTAVFLAPESEPGGAAGTVERVEQAGLVELAGLVRRCLAENPSVRLAVVTRDGDPAAGGYPGFLAVLQAEYPQFAARLIETDLPLPQGADRLMAELAAGEDRVVLRGGERLVGRRVRGGASRTPAPWRTGGGTGARAFRLDAARPGSLDSLVRRPLERTAPGPGQVELAVSAASLNFIDVMKAMGVYPDDTPDRALLGLDCAGTVAAVGPGVEGLAVGDRVVAGGFGALATHVTVDARHVVPLPAALRPEQGAALPMVLVTAWHALVELARVAPGETVLVHSATGGLGLAALQVARAAGAEVIATAGTEEKRAHLRGLGVEHVFDSRGLDWAGQVLAATGGRGVDVVLNSLSGAAIPLGLEVLAEDGRFVEVGKRDIHADTSVGLGAFRRSLTLAAVDVAGMLRRRPERFARLLRTVWDRVEDGTLTPLPCLVRPFAEAGEAFRTMSRGEHLGKIVLTDPAQAGPVVPTPLPGGRFRAGGTYLVTGGLGALGLSLAEFLVDRGAGAVALLGRSGAGDPERLAALRARGAEVGVWAADAADPERMREVLAEVRATLPPLRGVFHAAGVLDDATLAGFDAERLERVMRPKVVAARVLDELTADDELDLFVLFSSAAAFVGTAGQAAYAAANSGLDALAVRRRAAGLPGLSVQWGPVAGIGLAARDAGRGERLADRGMGGVTAADCWRALLSFVEGDECVVAYVALDPQRWIETYPALAALTSWQSLATAQRAVADSGLRDVPAEQRLPLLEAVVNQEAAQVLRVDPDAMDRDTPLKALGLDSLMSLELRNRLETRLGLRLSPTLLWKYGTAARLSTALSDLLDTTGTGTHG</sequence>
<dbReference type="CDD" id="cd05195">
    <property type="entry name" value="enoyl_red"/>
    <property type="match status" value="1"/>
</dbReference>
<dbReference type="SMART" id="SM00827">
    <property type="entry name" value="PKS_AT"/>
    <property type="match status" value="1"/>
</dbReference>
<keyword evidence="2" id="KW-0596">Phosphopantetheine</keyword>
<accession>A0ABN2Y9P9</accession>
<dbReference type="PANTHER" id="PTHR43775:SF37">
    <property type="entry name" value="SI:DKEY-61P9.11"/>
    <property type="match status" value="1"/>
</dbReference>
<dbReference type="InterPro" id="IPR009081">
    <property type="entry name" value="PP-bd_ACP"/>
</dbReference>
<keyword evidence="7" id="KW-0511">Multifunctional enzyme</keyword>
<dbReference type="InterPro" id="IPR014031">
    <property type="entry name" value="Ketoacyl_synth_C"/>
</dbReference>
<dbReference type="SUPFAM" id="SSF52151">
    <property type="entry name" value="FabD/lysophospholipase-like"/>
    <property type="match status" value="1"/>
</dbReference>
<dbReference type="InterPro" id="IPR014043">
    <property type="entry name" value="Acyl_transferase_dom"/>
</dbReference>
<evidence type="ECO:0000259" key="10">
    <source>
        <dbReference type="PROSITE" id="PS50075"/>
    </source>
</evidence>
<name>A0ABN2Y9P9_9ACTN</name>
<evidence type="ECO:0000256" key="2">
    <source>
        <dbReference type="ARBA" id="ARBA00022450"/>
    </source>
</evidence>
<dbReference type="SMART" id="SM00829">
    <property type="entry name" value="PKS_ER"/>
    <property type="match status" value="1"/>
</dbReference>
<feature type="active site" description="Proton acceptor; for dehydratase activity" evidence="9">
    <location>
        <position position="906"/>
    </location>
</feature>
<dbReference type="CDD" id="cd00833">
    <property type="entry name" value="PKS"/>
    <property type="match status" value="1"/>
</dbReference>
<dbReference type="InterPro" id="IPR013968">
    <property type="entry name" value="PKS_KR"/>
</dbReference>
<dbReference type="InterPro" id="IPR006162">
    <property type="entry name" value="Ppantetheine_attach_site"/>
</dbReference>
<feature type="domain" description="Carrier" evidence="10">
    <location>
        <begin position="1932"/>
        <end position="2006"/>
    </location>
</feature>
<dbReference type="RefSeq" id="WP_344558903.1">
    <property type="nucleotide sequence ID" value="NZ_BAAANS010000094.1"/>
</dbReference>
<dbReference type="InterPro" id="IPR050091">
    <property type="entry name" value="PKS_NRPS_Biosynth_Enz"/>
</dbReference>
<dbReference type="SUPFAM" id="SSF47336">
    <property type="entry name" value="ACP-like"/>
    <property type="match status" value="1"/>
</dbReference>
<dbReference type="SUPFAM" id="SSF50129">
    <property type="entry name" value="GroES-like"/>
    <property type="match status" value="1"/>
</dbReference>
<feature type="domain" description="PKS/mFAS DH" evidence="12">
    <location>
        <begin position="870"/>
        <end position="1138"/>
    </location>
</feature>
<keyword evidence="3" id="KW-0597">Phosphoprotein</keyword>
<feature type="region of interest" description="C-terminal hotdog fold" evidence="9">
    <location>
        <begin position="1005"/>
        <end position="1138"/>
    </location>
</feature>
<gene>
    <name evidence="13" type="ORF">GCM10009759_74730</name>
</gene>
<reference evidence="13 14" key="1">
    <citation type="journal article" date="2019" name="Int. J. Syst. Evol. Microbiol.">
        <title>The Global Catalogue of Microorganisms (GCM) 10K type strain sequencing project: providing services to taxonomists for standard genome sequencing and annotation.</title>
        <authorList>
            <consortium name="The Broad Institute Genomics Platform"/>
            <consortium name="The Broad Institute Genome Sequencing Center for Infectious Disease"/>
            <person name="Wu L."/>
            <person name="Ma J."/>
        </authorList>
    </citation>
    <scope>NUCLEOTIDE SEQUENCE [LARGE SCALE GENOMIC DNA]</scope>
    <source>
        <strain evidence="13 14">JCM 14559</strain>
    </source>
</reference>
<dbReference type="InterPro" id="IPR049552">
    <property type="entry name" value="PKS_DH_N"/>
</dbReference>
<dbReference type="InterPro" id="IPR032821">
    <property type="entry name" value="PKS_assoc"/>
</dbReference>
<keyword evidence="6" id="KW-0045">Antibiotic biosynthesis</keyword>
<dbReference type="Pfam" id="PF14765">
    <property type="entry name" value="PS-DH"/>
    <property type="match status" value="1"/>
</dbReference>
<comment type="pathway">
    <text evidence="1">Antibiotic biosynthesis.</text>
</comment>
<dbReference type="Proteomes" id="UP001500897">
    <property type="component" value="Unassembled WGS sequence"/>
</dbReference>
<feature type="domain" description="Ketosynthase family 3 (KS3)" evidence="11">
    <location>
        <begin position="18"/>
        <end position="433"/>
    </location>
</feature>
<evidence type="ECO:0000256" key="5">
    <source>
        <dbReference type="ARBA" id="ARBA00022857"/>
    </source>
</evidence>
<dbReference type="InterPro" id="IPR049900">
    <property type="entry name" value="PKS_mFAS_DH"/>
</dbReference>
<dbReference type="EMBL" id="BAAANS010000094">
    <property type="protein sequence ID" value="GAA2123574.1"/>
    <property type="molecule type" value="Genomic_DNA"/>
</dbReference>
<dbReference type="Pfam" id="PF08240">
    <property type="entry name" value="ADH_N"/>
    <property type="match status" value="1"/>
</dbReference>
<evidence type="ECO:0000259" key="12">
    <source>
        <dbReference type="PROSITE" id="PS52019"/>
    </source>
</evidence>
<dbReference type="PROSITE" id="PS50075">
    <property type="entry name" value="CARRIER"/>
    <property type="match status" value="1"/>
</dbReference>